<evidence type="ECO:0000313" key="2">
    <source>
        <dbReference type="Proteomes" id="UP000735302"/>
    </source>
</evidence>
<sequence>MGHRVRAHFDGFTLEANSVVISPGGLVMAQTSSEMARRRGAGTDKTFFNTKTRQIHRLIHTSGEVRSFYFFIEDGLLSERANDQFEVSWSVDTRPWNPILAFDNKNRITLGSTKDLAYSMEFANSRVKLEIEDIGGDFKGLTSEMYLEINNMRTSDISALKPEIIGQSLRTVPVDLNKGGKSYTLDLYFPVKQYIEISTSTGVSSHLYSMKSRGYLGRADWTVRSITWFQDSRLYN</sequence>
<evidence type="ECO:0000313" key="1">
    <source>
        <dbReference type="EMBL" id="GFO16895.1"/>
    </source>
</evidence>
<comment type="caution">
    <text evidence="1">The sequence shown here is derived from an EMBL/GenBank/DDBJ whole genome shotgun (WGS) entry which is preliminary data.</text>
</comment>
<organism evidence="1 2">
    <name type="scientific">Plakobranchus ocellatus</name>
    <dbReference type="NCBI Taxonomy" id="259542"/>
    <lineage>
        <taxon>Eukaryota</taxon>
        <taxon>Metazoa</taxon>
        <taxon>Spiralia</taxon>
        <taxon>Lophotrochozoa</taxon>
        <taxon>Mollusca</taxon>
        <taxon>Gastropoda</taxon>
        <taxon>Heterobranchia</taxon>
        <taxon>Euthyneura</taxon>
        <taxon>Panpulmonata</taxon>
        <taxon>Sacoglossa</taxon>
        <taxon>Placobranchoidea</taxon>
        <taxon>Plakobranchidae</taxon>
        <taxon>Plakobranchus</taxon>
    </lineage>
</organism>
<dbReference type="Proteomes" id="UP000735302">
    <property type="component" value="Unassembled WGS sequence"/>
</dbReference>
<dbReference type="AlphaFoldDB" id="A0AAV4BBI4"/>
<accession>A0AAV4BBI4</accession>
<keyword evidence="2" id="KW-1185">Reference proteome</keyword>
<proteinExistence type="predicted"/>
<name>A0AAV4BBI4_9GAST</name>
<dbReference type="EMBL" id="BLXT01004727">
    <property type="protein sequence ID" value="GFO16895.1"/>
    <property type="molecule type" value="Genomic_DNA"/>
</dbReference>
<reference evidence="1 2" key="1">
    <citation type="journal article" date="2021" name="Elife">
        <title>Chloroplast acquisition without the gene transfer in kleptoplastic sea slugs, Plakobranchus ocellatus.</title>
        <authorList>
            <person name="Maeda T."/>
            <person name="Takahashi S."/>
            <person name="Yoshida T."/>
            <person name="Shimamura S."/>
            <person name="Takaki Y."/>
            <person name="Nagai Y."/>
            <person name="Toyoda A."/>
            <person name="Suzuki Y."/>
            <person name="Arimoto A."/>
            <person name="Ishii H."/>
            <person name="Satoh N."/>
            <person name="Nishiyama T."/>
            <person name="Hasebe M."/>
            <person name="Maruyama T."/>
            <person name="Minagawa J."/>
            <person name="Obokata J."/>
            <person name="Shigenobu S."/>
        </authorList>
    </citation>
    <scope>NUCLEOTIDE SEQUENCE [LARGE SCALE GENOMIC DNA]</scope>
</reference>
<gene>
    <name evidence="1" type="ORF">PoB_004340000</name>
</gene>
<protein>
    <submittedName>
        <fullName evidence="1">Uncharacterized protein</fullName>
    </submittedName>
</protein>